<name>A0AC35FV46_9BILA</name>
<sequence>MSPPPSSSIPKRGYKELQNCMGLLSQKNYKQAEIEFKRFIKNYADFKDCLLPKALSLYFDAFHHRLESFDENITEFMKEIKDVSKDEDDKMIPYIMVDTFYNLQRPDKAAEICKIYCCRYEKELKFLKFYFESMLHLRDFNEQFKIALKMYRLEESETNKLQLCTAAFLQASSKSTQKEREIGLEFAEKLAEKVFADSPEQLAAYLKSVKDAKEKYVEKPFLGGSVLNVDAVGTEGYEKAMVPKNEISEDEMKQSYEIFNSRLNALKEGSRNEKLWHETMASMHLAKTTDPKTDAYSSMAIFFQDLLQQSPTHQFEEKDDLYACIKFVNIVKPEDYGLGTVVERIEEYTKRFGHDFSESQRILHCFDDLSVDDKKSIIESSNKILSVLKPYICQKFEIGLPSNVYDKRQEIIEQKDVEALEGAFVPTNSTSVILAYYHRLFLTDRMTLLSGLNAKVSDMEQMISRWIKIIDVLEKYFADESEQILICKNFFEQIIASSFDLLFGIYGAFGNLMYIEVLTCLLNYRKNKQSLPFDFAIPNFLCNCHFLLGFGTCFKEYIAGTQFLRDSFVTNFILENTAHFRAAHLFYLRLMEQKSQNFYRDVIYLKENYVKGRIENVCTMYKKIDQKANDVSTARYFARAQFLSAAFGPLSDFCDEYVRDAWPIDLPHHSYIAPFEYCSTIAEIQTIRILCNFLVIFSDYNSATDFNPVQEDIDYYLEVLNAQNFVKEKKEDEKDNKDPTIVPNIFANPELQPFLQLISIFVKSSASVLSKPVDEILNGLPDVSKIQECVDEVSKILHDIFRQKFKNVQRIQAMSDIVKMIHYMSQLVAVIYSAIVKSFIDEKSNFVANEEFEQILFRFRQYSVELKLLMEIVSSMALKFMKFLDRFPLRIDADKSLVTVYAVCTYTSYRYDEYINSLNMLIQNNELSSLIECGLLKKEIFFPS</sequence>
<reference evidence="2" key="1">
    <citation type="submission" date="2022-11" db="UniProtKB">
        <authorList>
            <consortium name="WormBaseParasite"/>
        </authorList>
    </citation>
    <scope>IDENTIFICATION</scope>
</reference>
<proteinExistence type="predicted"/>
<dbReference type="Proteomes" id="UP000887580">
    <property type="component" value="Unplaced"/>
</dbReference>
<accession>A0AC35FV46</accession>
<organism evidence="1 2">
    <name type="scientific">Panagrolaimus sp. PS1159</name>
    <dbReference type="NCBI Taxonomy" id="55785"/>
    <lineage>
        <taxon>Eukaryota</taxon>
        <taxon>Metazoa</taxon>
        <taxon>Ecdysozoa</taxon>
        <taxon>Nematoda</taxon>
        <taxon>Chromadorea</taxon>
        <taxon>Rhabditida</taxon>
        <taxon>Tylenchina</taxon>
        <taxon>Panagrolaimomorpha</taxon>
        <taxon>Panagrolaimoidea</taxon>
        <taxon>Panagrolaimidae</taxon>
        <taxon>Panagrolaimus</taxon>
    </lineage>
</organism>
<evidence type="ECO:0000313" key="1">
    <source>
        <dbReference type="Proteomes" id="UP000887580"/>
    </source>
</evidence>
<evidence type="ECO:0000313" key="2">
    <source>
        <dbReference type="WBParaSite" id="PS1159_v2.g21168.t1"/>
    </source>
</evidence>
<dbReference type="WBParaSite" id="PS1159_v2.g21168.t1">
    <property type="protein sequence ID" value="PS1159_v2.g21168.t1"/>
    <property type="gene ID" value="PS1159_v2.g21168"/>
</dbReference>
<protein>
    <submittedName>
        <fullName evidence="2">Uncharacterized protein</fullName>
    </submittedName>
</protein>